<feature type="binding site" evidence="3">
    <location>
        <begin position="230"/>
        <end position="232"/>
    </location>
    <ligand>
        <name>substrate</name>
    </ligand>
</feature>
<dbReference type="GO" id="GO:0045547">
    <property type="term" value="F:ditrans,polycis-polyprenyl diphosphate synthase [(2E,6E)-farnesyl diphosphate specific] activity"/>
    <property type="evidence" value="ECO:0007669"/>
    <property type="project" value="TreeGrafter"/>
</dbReference>
<accession>A0A0D6PGS5</accession>
<comment type="cofactor">
    <cofactor evidence="3">
        <name>Mg(2+)</name>
        <dbReference type="ChEBI" id="CHEBI:18420"/>
    </cofactor>
    <text evidence="3">Binds 2 magnesium ions per subunit.</text>
</comment>
<gene>
    <name evidence="4" type="ORF">Aam_054_002</name>
</gene>
<protein>
    <recommendedName>
        <fullName evidence="3">Isoprenyl transferase</fullName>
        <ecNumber evidence="3">2.5.1.-</ecNumber>
    </recommendedName>
</protein>
<feature type="binding site" evidence="3">
    <location>
        <position position="243"/>
    </location>
    <ligand>
        <name>Mg(2+)</name>
        <dbReference type="ChEBI" id="CHEBI:18420"/>
    </ligand>
</feature>
<dbReference type="CDD" id="cd00475">
    <property type="entry name" value="Cis_IPPS"/>
    <property type="match status" value="1"/>
</dbReference>
<dbReference type="RefSeq" id="WP_241869382.1">
    <property type="nucleotide sequence ID" value="NZ_BANC01000053.1"/>
</dbReference>
<evidence type="ECO:0000256" key="2">
    <source>
        <dbReference type="ARBA" id="ARBA00038453"/>
    </source>
</evidence>
<keyword evidence="3" id="KW-0479">Metal-binding</keyword>
<evidence type="ECO:0000313" key="4">
    <source>
        <dbReference type="EMBL" id="GAN80581.1"/>
    </source>
</evidence>
<dbReference type="Gene3D" id="3.40.1180.10">
    <property type="entry name" value="Decaprenyl diphosphate synthase-like"/>
    <property type="match status" value="1"/>
</dbReference>
<comment type="caution">
    <text evidence="4">The sequence shown here is derived from an EMBL/GenBank/DDBJ whole genome shotgun (WGS) entry which is preliminary data.</text>
</comment>
<dbReference type="SUPFAM" id="SSF64005">
    <property type="entry name" value="Undecaprenyl diphosphate synthase"/>
    <property type="match status" value="1"/>
</dbReference>
<dbReference type="Proteomes" id="UP000032668">
    <property type="component" value="Unassembled WGS sequence"/>
</dbReference>
<name>A0A0D6PGS5_9PROT</name>
<dbReference type="HAMAP" id="MF_01139">
    <property type="entry name" value="ISPT"/>
    <property type="match status" value="1"/>
</dbReference>
<dbReference type="GO" id="GO:0000287">
    <property type="term" value="F:magnesium ion binding"/>
    <property type="evidence" value="ECO:0007669"/>
    <property type="project" value="UniProtKB-UniRule"/>
</dbReference>
<feature type="binding site" evidence="3">
    <location>
        <position position="224"/>
    </location>
    <ligand>
        <name>substrate</name>
    </ligand>
</feature>
<organism evidence="4 5">
    <name type="scientific">Acidocella aminolytica 101 = DSM 11237</name>
    <dbReference type="NCBI Taxonomy" id="1120923"/>
    <lineage>
        <taxon>Bacteria</taxon>
        <taxon>Pseudomonadati</taxon>
        <taxon>Pseudomonadota</taxon>
        <taxon>Alphaproteobacteria</taxon>
        <taxon>Acetobacterales</taxon>
        <taxon>Acidocellaceae</taxon>
        <taxon>Acidocella</taxon>
    </lineage>
</organism>
<dbReference type="InterPro" id="IPR001441">
    <property type="entry name" value="UPP_synth-like"/>
</dbReference>
<dbReference type="PROSITE" id="PS01066">
    <property type="entry name" value="UPP_SYNTHASE"/>
    <property type="match status" value="1"/>
</dbReference>
<feature type="binding site" evidence="3">
    <location>
        <position position="49"/>
    </location>
    <ligand>
        <name>Mg(2+)</name>
        <dbReference type="ChEBI" id="CHEBI:18420"/>
    </ligand>
</feature>
<feature type="binding site" evidence="3">
    <location>
        <position position="101"/>
    </location>
    <ligand>
        <name>substrate</name>
    </ligand>
</feature>
<dbReference type="Pfam" id="PF01255">
    <property type="entry name" value="Prenyltransf"/>
    <property type="match status" value="1"/>
</dbReference>
<comment type="function">
    <text evidence="3">Catalyzes the condensation of isopentenyl diphosphate (IPP) with allylic pyrophosphates generating different type of terpenoids.</text>
</comment>
<evidence type="ECO:0000256" key="3">
    <source>
        <dbReference type="HAMAP-Rule" id="MF_01139"/>
    </source>
</evidence>
<comment type="similarity">
    <text evidence="2">Belongs to the UPP synthase family. Z-FPP synthase subfamily.</text>
</comment>
<dbReference type="InterPro" id="IPR036424">
    <property type="entry name" value="UPP_synth-like_sf"/>
</dbReference>
<dbReference type="InterPro" id="IPR018520">
    <property type="entry name" value="UPP_synth-like_CS"/>
</dbReference>
<keyword evidence="3" id="KW-0460">Magnesium</keyword>
<reference evidence="4 5" key="1">
    <citation type="submission" date="2012-11" db="EMBL/GenBank/DDBJ databases">
        <title>Whole genome sequence of Acidocella aminolytica 101 = DSM 11237.</title>
        <authorList>
            <person name="Azuma Y."/>
            <person name="Higashiura N."/>
            <person name="Hirakawa H."/>
            <person name="Matsushita K."/>
        </authorList>
    </citation>
    <scope>NUCLEOTIDE SEQUENCE [LARGE SCALE GENOMIC DNA]</scope>
    <source>
        <strain evidence="5">101 / DSM 11237</strain>
    </source>
</reference>
<sequence>MPTGLTWVHQGLRWAAVPVWRLAYGLYERQLEKQVRALPMPGHVGIILDGNRRHAREAGVQSPDAIYRLGAAKLDDILTWSVDLGVRRVTLWVFSPDNLRRPEAEVGGIFGAVETKMRALAADPHIRHKGVHITAMGRRDLLPPALVEALDAAETATRGNDQITVTLAIGYGGREEIADAVRALLEDYATQGLSTAQAAVLVSPETIRRHLYLADVPDPDLIIRTSGEVRLSGFMLWQSVHSELYFCDVNWPVMRRIDYLRAIRAYQRRERRFGV</sequence>
<dbReference type="EC" id="2.5.1.-" evidence="3"/>
<proteinExistence type="inferred from homology"/>
<dbReference type="PANTHER" id="PTHR10291:SF43">
    <property type="entry name" value="DEHYDRODOLICHYL DIPHOSPHATE SYNTHASE COMPLEX SUBUNIT DHDDS"/>
    <property type="match status" value="1"/>
</dbReference>
<dbReference type="AlphaFoldDB" id="A0A0D6PGS5"/>
<feature type="binding site" evidence="3">
    <location>
        <begin position="95"/>
        <end position="97"/>
    </location>
    <ligand>
        <name>substrate</name>
    </ligand>
</feature>
<evidence type="ECO:0000256" key="1">
    <source>
        <dbReference type="ARBA" id="ARBA00022679"/>
    </source>
</evidence>
<dbReference type="EMBL" id="BANC01000053">
    <property type="protein sequence ID" value="GAN80581.1"/>
    <property type="molecule type" value="Genomic_DNA"/>
</dbReference>
<feature type="binding site" evidence="3">
    <location>
        <begin position="50"/>
        <end position="53"/>
    </location>
    <ligand>
        <name>substrate</name>
    </ligand>
</feature>
<dbReference type="NCBIfam" id="TIGR00055">
    <property type="entry name" value="uppS"/>
    <property type="match status" value="1"/>
</dbReference>
<dbReference type="GO" id="GO:0016094">
    <property type="term" value="P:polyprenol biosynthetic process"/>
    <property type="evidence" value="ECO:0007669"/>
    <property type="project" value="TreeGrafter"/>
</dbReference>
<keyword evidence="5" id="KW-1185">Reference proteome</keyword>
<evidence type="ECO:0000313" key="5">
    <source>
        <dbReference type="Proteomes" id="UP000032668"/>
    </source>
</evidence>
<keyword evidence="1 3" id="KW-0808">Transferase</keyword>
<feature type="active site" description="Proton acceptor" evidence="3">
    <location>
        <position position="98"/>
    </location>
</feature>
<comment type="subunit">
    <text evidence="3">Homodimer.</text>
</comment>
<dbReference type="PANTHER" id="PTHR10291">
    <property type="entry name" value="DEHYDRODOLICHYL DIPHOSPHATE SYNTHASE FAMILY MEMBER"/>
    <property type="match status" value="1"/>
</dbReference>
<feature type="active site" evidence="3">
    <location>
        <position position="49"/>
    </location>
</feature>
<dbReference type="STRING" id="1120923.SAMN02746095_02536"/>
<comment type="caution">
    <text evidence="3">Lacks conserved residue(s) required for the propagation of feature annotation.</text>
</comment>